<sequence length="254" mass="27988">MYRLRRRPHRKGPLPFRYVLLLSFVFFIFSTSLGIWLINKAVEPTLMAYANMQTKKIAQYVINEAIDKEITNQLDPESVFSTTGEAGDGTAVNLNTAVVTNVLKETTTLVQKSLRDIEKGEGQITDPPSGVEIEENKKLREEGILYHIPLGRATDNALLANLGPNIPVEFSTIGAAHTDVETSIEEYGINNAMITVYVKVQVDVQVVLPFATDVARVTTKVPVAMRIHEGSVPDYYNRGGDGSGAAVELPNKKK</sequence>
<dbReference type="RefSeq" id="WP_019395025.1">
    <property type="nucleotide sequence ID" value="NZ_ALIM01000035.1"/>
</dbReference>
<dbReference type="KEGG" id="beo:BEH_22320"/>
<reference evidence="2" key="2">
    <citation type="submission" date="2015-06" db="EMBL/GenBank/DDBJ databases">
        <title>Genome Sequence of Bacillus endophyticus and Analysis of its Companion Mechanism in the Ketogulonigenium vulgare-Bacillus strain Consortium.</title>
        <authorList>
            <person name="Jia N."/>
            <person name="Du J."/>
            <person name="Ding M.-Z."/>
            <person name="Gao F."/>
            <person name="Yuan Y.-J."/>
        </authorList>
    </citation>
    <scope>NUCLEOTIDE SEQUENCE [LARGE SCALE GENOMIC DNA]</scope>
    <source>
        <strain evidence="2">Hbe603</strain>
    </source>
</reference>
<dbReference type="InterPro" id="IPR014197">
    <property type="entry name" value="Sporulation_prot_YunB"/>
</dbReference>
<reference evidence="1 2" key="1">
    <citation type="journal article" date="2015" name="PLoS ONE">
        <title>Genome Sequence of Bacillus endophyticus and Analysis of Its Companion Mechanism in the Ketogulonigenium vulgare-Bacillus Strain Consortium.</title>
        <authorList>
            <person name="Jia N."/>
            <person name="Du J."/>
            <person name="Ding M.Z."/>
            <person name="Gao F."/>
            <person name="Yuan Y.J."/>
        </authorList>
    </citation>
    <scope>NUCLEOTIDE SEQUENCE [LARGE SCALE GENOMIC DNA]</scope>
    <source>
        <strain evidence="1 2">Hbe603</strain>
    </source>
</reference>
<gene>
    <name evidence="1" type="ORF">BEH_22320</name>
</gene>
<dbReference type="GeneID" id="93703012"/>
<dbReference type="EMBL" id="CP011974">
    <property type="protein sequence ID" value="AKO94584.1"/>
    <property type="molecule type" value="Genomic_DNA"/>
</dbReference>
<dbReference type="Pfam" id="PF09560">
    <property type="entry name" value="Spore_YunB"/>
    <property type="match status" value="1"/>
</dbReference>
<dbReference type="PIRSF" id="PIRSF021383">
    <property type="entry name" value="YunB"/>
    <property type="match status" value="1"/>
</dbReference>
<dbReference type="PATRIC" id="fig|135735.6.peg.4697"/>
<evidence type="ECO:0000313" key="1">
    <source>
        <dbReference type="EMBL" id="AKO94584.1"/>
    </source>
</evidence>
<protein>
    <submittedName>
        <fullName evidence="1">Sporulation protein YunB</fullName>
    </submittedName>
</protein>
<accession>A0A0H4KQD9</accession>
<name>A0A1X7FP30_9BACI</name>
<dbReference type="OrthoDB" id="1649278at2"/>
<dbReference type="AlphaFoldDB" id="A0A1X7FP30"/>
<keyword evidence="2" id="KW-1185">Reference proteome</keyword>
<organism evidence="1 2">
    <name type="scientific">Priestia filamentosa</name>
    <dbReference type="NCBI Taxonomy" id="1402861"/>
    <lineage>
        <taxon>Bacteria</taxon>
        <taxon>Bacillati</taxon>
        <taxon>Bacillota</taxon>
        <taxon>Bacilli</taxon>
        <taxon>Bacillales</taxon>
        <taxon>Bacillaceae</taxon>
        <taxon>Priestia</taxon>
    </lineage>
</organism>
<proteinExistence type="predicted"/>
<dbReference type="Proteomes" id="UP000036202">
    <property type="component" value="Chromosome"/>
</dbReference>
<accession>A0A1X7FP30</accession>
<dbReference type="NCBIfam" id="TIGR02832">
    <property type="entry name" value="spo_yunB"/>
    <property type="match status" value="1"/>
</dbReference>
<evidence type="ECO:0000313" key="2">
    <source>
        <dbReference type="Proteomes" id="UP000036202"/>
    </source>
</evidence>